<evidence type="ECO:0000313" key="2">
    <source>
        <dbReference type="EMBL" id="KAF2135527.1"/>
    </source>
</evidence>
<feature type="compositionally biased region" description="Low complexity" evidence="1">
    <location>
        <begin position="42"/>
        <end position="56"/>
    </location>
</feature>
<accession>A0A6A6AXM4</accession>
<reference evidence="2" key="1">
    <citation type="journal article" date="2020" name="Stud. Mycol.">
        <title>101 Dothideomycetes genomes: a test case for predicting lifestyles and emergence of pathogens.</title>
        <authorList>
            <person name="Haridas S."/>
            <person name="Albert R."/>
            <person name="Binder M."/>
            <person name="Bloem J."/>
            <person name="Labutti K."/>
            <person name="Salamov A."/>
            <person name="Andreopoulos B."/>
            <person name="Baker S."/>
            <person name="Barry K."/>
            <person name="Bills G."/>
            <person name="Bluhm B."/>
            <person name="Cannon C."/>
            <person name="Castanera R."/>
            <person name="Culley D."/>
            <person name="Daum C."/>
            <person name="Ezra D."/>
            <person name="Gonzalez J."/>
            <person name="Henrissat B."/>
            <person name="Kuo A."/>
            <person name="Liang C."/>
            <person name="Lipzen A."/>
            <person name="Lutzoni F."/>
            <person name="Magnuson J."/>
            <person name="Mondo S."/>
            <person name="Nolan M."/>
            <person name="Ohm R."/>
            <person name="Pangilinan J."/>
            <person name="Park H.-J."/>
            <person name="Ramirez L."/>
            <person name="Alfaro M."/>
            <person name="Sun H."/>
            <person name="Tritt A."/>
            <person name="Yoshinaga Y."/>
            <person name="Zwiers L.-H."/>
            <person name="Turgeon B."/>
            <person name="Goodwin S."/>
            <person name="Spatafora J."/>
            <person name="Crous P."/>
            <person name="Grigoriev I."/>
        </authorList>
    </citation>
    <scope>NUCLEOTIDE SEQUENCE</scope>
    <source>
        <strain evidence="2">CBS 121167</strain>
    </source>
</reference>
<protein>
    <submittedName>
        <fullName evidence="2">Uncharacterized protein</fullName>
    </submittedName>
</protein>
<dbReference type="EMBL" id="ML995574">
    <property type="protein sequence ID" value="KAF2135527.1"/>
    <property type="molecule type" value="Genomic_DNA"/>
</dbReference>
<evidence type="ECO:0000313" key="3">
    <source>
        <dbReference type="Proteomes" id="UP000799438"/>
    </source>
</evidence>
<organism evidence="2 3">
    <name type="scientific">Aplosporella prunicola CBS 121167</name>
    <dbReference type="NCBI Taxonomy" id="1176127"/>
    <lineage>
        <taxon>Eukaryota</taxon>
        <taxon>Fungi</taxon>
        <taxon>Dikarya</taxon>
        <taxon>Ascomycota</taxon>
        <taxon>Pezizomycotina</taxon>
        <taxon>Dothideomycetes</taxon>
        <taxon>Dothideomycetes incertae sedis</taxon>
        <taxon>Botryosphaeriales</taxon>
        <taxon>Aplosporellaceae</taxon>
        <taxon>Aplosporella</taxon>
    </lineage>
</organism>
<dbReference type="AlphaFoldDB" id="A0A6A6AXM4"/>
<dbReference type="RefSeq" id="XP_033391245.1">
    <property type="nucleotide sequence ID" value="XM_033543706.1"/>
</dbReference>
<feature type="compositionally biased region" description="Basic and acidic residues" evidence="1">
    <location>
        <begin position="1"/>
        <end position="18"/>
    </location>
</feature>
<sequence>MPEEEAQKLESTDREGRTSRSRRDKLASLTEQNLITHPNAISARGSLSPPHSSSASKPHTQSITKKTAPPTHLPAPAAPRTNRTSTSPRYVRVPSPSHTQPRPEKRQRQYQRSHQHRPTTHQLYAYTHQEPHTTALTAYAVEARSRYVLRTTSPC</sequence>
<feature type="compositionally biased region" description="Basic residues" evidence="1">
    <location>
        <begin position="108"/>
        <end position="118"/>
    </location>
</feature>
<evidence type="ECO:0000256" key="1">
    <source>
        <dbReference type="SAM" id="MobiDB-lite"/>
    </source>
</evidence>
<dbReference type="GeneID" id="54301203"/>
<dbReference type="Proteomes" id="UP000799438">
    <property type="component" value="Unassembled WGS sequence"/>
</dbReference>
<name>A0A6A6AXM4_9PEZI</name>
<feature type="region of interest" description="Disordered" evidence="1">
    <location>
        <begin position="1"/>
        <end position="118"/>
    </location>
</feature>
<proteinExistence type="predicted"/>
<gene>
    <name evidence="2" type="ORF">K452DRAFT_313919</name>
</gene>
<keyword evidence="3" id="KW-1185">Reference proteome</keyword>